<dbReference type="InterPro" id="IPR050902">
    <property type="entry name" value="ABC_Transporter_SBP"/>
</dbReference>
<dbReference type="OrthoDB" id="9775594at2"/>
<dbReference type="EMBL" id="VHSH01000007">
    <property type="protein sequence ID" value="TQV77814.1"/>
    <property type="molecule type" value="Genomic_DNA"/>
</dbReference>
<dbReference type="Pfam" id="PF01497">
    <property type="entry name" value="Peripla_BP_2"/>
    <property type="match status" value="1"/>
</dbReference>
<dbReference type="PANTHER" id="PTHR30535:SF34">
    <property type="entry name" value="MOLYBDATE-BINDING PROTEIN MOLA"/>
    <property type="match status" value="1"/>
</dbReference>
<keyword evidence="1" id="KW-0732">Signal</keyword>
<evidence type="ECO:0000259" key="2">
    <source>
        <dbReference type="PROSITE" id="PS50983"/>
    </source>
</evidence>
<comment type="caution">
    <text evidence="3">The sequence shown here is derived from an EMBL/GenBank/DDBJ whole genome shotgun (WGS) entry which is preliminary data.</text>
</comment>
<organism evidence="3 4">
    <name type="scientific">Denitrobaculum tricleocarpae</name>
    <dbReference type="NCBI Taxonomy" id="2591009"/>
    <lineage>
        <taxon>Bacteria</taxon>
        <taxon>Pseudomonadati</taxon>
        <taxon>Pseudomonadota</taxon>
        <taxon>Alphaproteobacteria</taxon>
        <taxon>Rhodospirillales</taxon>
        <taxon>Rhodospirillaceae</taxon>
        <taxon>Denitrobaculum</taxon>
    </lineage>
</organism>
<dbReference type="PROSITE" id="PS50983">
    <property type="entry name" value="FE_B12_PBP"/>
    <property type="match status" value="1"/>
</dbReference>
<dbReference type="InterPro" id="IPR002491">
    <property type="entry name" value="ABC_transptr_periplasmic_BD"/>
</dbReference>
<dbReference type="SUPFAM" id="SSF53807">
    <property type="entry name" value="Helical backbone' metal receptor"/>
    <property type="match status" value="1"/>
</dbReference>
<protein>
    <submittedName>
        <fullName evidence="3">ABC transporter substrate-binding protein</fullName>
    </submittedName>
</protein>
<reference evidence="3 4" key="1">
    <citation type="submission" date="2019-06" db="EMBL/GenBank/DDBJ databases">
        <title>Whole genome sequence for Rhodospirillaceae sp. R148.</title>
        <authorList>
            <person name="Wang G."/>
        </authorList>
    </citation>
    <scope>NUCLEOTIDE SEQUENCE [LARGE SCALE GENOMIC DNA]</scope>
    <source>
        <strain evidence="3 4">R148</strain>
    </source>
</reference>
<accession>A0A545TKR2</accession>
<feature type="domain" description="Fe/B12 periplasmic-binding" evidence="2">
    <location>
        <begin position="38"/>
        <end position="344"/>
    </location>
</feature>
<dbReference type="RefSeq" id="WP_142898157.1">
    <property type="nucleotide sequence ID" value="NZ_ML660058.1"/>
</dbReference>
<dbReference type="Gene3D" id="3.40.50.1980">
    <property type="entry name" value="Nitrogenase molybdenum iron protein domain"/>
    <property type="match status" value="2"/>
</dbReference>
<dbReference type="AlphaFoldDB" id="A0A545TKR2"/>
<evidence type="ECO:0000313" key="4">
    <source>
        <dbReference type="Proteomes" id="UP000315252"/>
    </source>
</evidence>
<evidence type="ECO:0000313" key="3">
    <source>
        <dbReference type="EMBL" id="TQV77814.1"/>
    </source>
</evidence>
<dbReference type="PANTHER" id="PTHR30535">
    <property type="entry name" value="VITAMIN B12-BINDING PROTEIN"/>
    <property type="match status" value="1"/>
</dbReference>
<keyword evidence="4" id="KW-1185">Reference proteome</keyword>
<gene>
    <name evidence="3" type="ORF">FKG95_19850</name>
</gene>
<name>A0A545TKR2_9PROT</name>
<dbReference type="Proteomes" id="UP000315252">
    <property type="component" value="Unassembled WGS sequence"/>
</dbReference>
<sequence length="371" mass="39845">MFKALKGLAGAFAALALSLSLPLSASAETITITDTEGRSVEVPHGAQRVLLGFYFEDFYAIVGENAFDRVVAISREPWEGWRNSQFQAYSAVSPRIAELIDVGYEEAGGFSVEKAIAAKPDVAIIAAWQYRGLGEEGVAKLEAAGIPVVVADYNAQTLEKHLASTRIIGKVMASEARAEKLAGEYEAAVLDVIQRVKTAGGTPQPVYVELGRAGPETYGNSYGNTMWGGVIKMAGGDNIAEGKIANWGPLNPEYVLARKPVAVLLAGSDWVGRDTAVLMGFGVEAGTTRARMAAYAKRPGWSSLPAVQKGEVHAVYHGGARTLYDYSFLQYIAKILHPEAFADLDPVANQARFYETYLPIEANGSFMVKLD</sequence>
<feature type="chain" id="PRO_5021714975" evidence="1">
    <location>
        <begin position="28"/>
        <end position="371"/>
    </location>
</feature>
<proteinExistence type="predicted"/>
<evidence type="ECO:0000256" key="1">
    <source>
        <dbReference type="SAM" id="SignalP"/>
    </source>
</evidence>
<feature type="signal peptide" evidence="1">
    <location>
        <begin position="1"/>
        <end position="27"/>
    </location>
</feature>